<dbReference type="AlphaFoldDB" id="A0A409VR10"/>
<organism evidence="13 14">
    <name type="scientific">Gymnopilus dilepis</name>
    <dbReference type="NCBI Taxonomy" id="231916"/>
    <lineage>
        <taxon>Eukaryota</taxon>
        <taxon>Fungi</taxon>
        <taxon>Dikarya</taxon>
        <taxon>Basidiomycota</taxon>
        <taxon>Agaricomycotina</taxon>
        <taxon>Agaricomycetes</taxon>
        <taxon>Agaricomycetidae</taxon>
        <taxon>Agaricales</taxon>
        <taxon>Agaricineae</taxon>
        <taxon>Hymenogastraceae</taxon>
        <taxon>Gymnopilus</taxon>
    </lineage>
</organism>
<keyword evidence="5 10" id="KW-0479">Metal-binding</keyword>
<dbReference type="GO" id="GO:0020037">
    <property type="term" value="F:heme binding"/>
    <property type="evidence" value="ECO:0007669"/>
    <property type="project" value="InterPro"/>
</dbReference>
<dbReference type="GO" id="GO:0016705">
    <property type="term" value="F:oxidoreductase activity, acting on paired donors, with incorporation or reduction of molecular oxygen"/>
    <property type="evidence" value="ECO:0007669"/>
    <property type="project" value="InterPro"/>
</dbReference>
<evidence type="ECO:0000256" key="10">
    <source>
        <dbReference type="PIRSR" id="PIRSR602403-1"/>
    </source>
</evidence>
<name>A0A409VR10_9AGAR</name>
<dbReference type="SUPFAM" id="SSF48264">
    <property type="entry name" value="Cytochrome P450"/>
    <property type="match status" value="1"/>
</dbReference>
<dbReference type="PRINTS" id="PR00385">
    <property type="entry name" value="P450"/>
</dbReference>
<evidence type="ECO:0000313" key="13">
    <source>
        <dbReference type="EMBL" id="PPQ68636.1"/>
    </source>
</evidence>
<reference evidence="13 14" key="1">
    <citation type="journal article" date="2018" name="Evol. Lett.">
        <title>Horizontal gene cluster transfer increased hallucinogenic mushroom diversity.</title>
        <authorList>
            <person name="Reynolds H.T."/>
            <person name="Vijayakumar V."/>
            <person name="Gluck-Thaler E."/>
            <person name="Korotkin H.B."/>
            <person name="Matheny P.B."/>
            <person name="Slot J.C."/>
        </authorList>
    </citation>
    <scope>NUCLEOTIDE SEQUENCE [LARGE SCALE GENOMIC DNA]</scope>
    <source>
        <strain evidence="13 14">SRW20</strain>
    </source>
</reference>
<evidence type="ECO:0000256" key="9">
    <source>
        <dbReference type="ARBA" id="ARBA00023136"/>
    </source>
</evidence>
<dbReference type="PROSITE" id="PS00086">
    <property type="entry name" value="CYTOCHROME_P450"/>
    <property type="match status" value="1"/>
</dbReference>
<dbReference type="InParanoid" id="A0A409VR10"/>
<keyword evidence="8 11" id="KW-0503">Monooxygenase</keyword>
<dbReference type="OrthoDB" id="1055148at2759"/>
<evidence type="ECO:0008006" key="15">
    <source>
        <dbReference type="Google" id="ProtNLM"/>
    </source>
</evidence>
<comment type="similarity">
    <text evidence="3 11">Belongs to the cytochrome P450 family.</text>
</comment>
<dbReference type="EMBL" id="NHYE01005591">
    <property type="protein sequence ID" value="PPQ68636.1"/>
    <property type="molecule type" value="Genomic_DNA"/>
</dbReference>
<dbReference type="CDD" id="cd11042">
    <property type="entry name" value="CYP51-like"/>
    <property type="match status" value="1"/>
</dbReference>
<feature type="transmembrane region" description="Helical" evidence="12">
    <location>
        <begin position="32"/>
        <end position="50"/>
    </location>
</feature>
<gene>
    <name evidence="13" type="ORF">CVT26_002920</name>
</gene>
<dbReference type="PANTHER" id="PTHR24304">
    <property type="entry name" value="CYTOCHROME P450 FAMILY 7"/>
    <property type="match status" value="1"/>
</dbReference>
<protein>
    <recommendedName>
        <fullName evidence="15">Lanosterol 14-alpha-demethylase</fullName>
    </recommendedName>
</protein>
<dbReference type="FunFam" id="1.10.630.10:FF:000033">
    <property type="entry name" value="14-alpha sterol demethylase"/>
    <property type="match status" value="1"/>
</dbReference>
<dbReference type="Gene3D" id="1.10.630.10">
    <property type="entry name" value="Cytochrome P450"/>
    <property type="match status" value="1"/>
</dbReference>
<evidence type="ECO:0000256" key="4">
    <source>
        <dbReference type="ARBA" id="ARBA00022617"/>
    </source>
</evidence>
<evidence type="ECO:0000256" key="12">
    <source>
        <dbReference type="SAM" id="Phobius"/>
    </source>
</evidence>
<dbReference type="InterPro" id="IPR050529">
    <property type="entry name" value="CYP450_sterol_14alpha_dmase"/>
</dbReference>
<keyword evidence="9 12" id="KW-0472">Membrane</keyword>
<proteinExistence type="inferred from homology"/>
<dbReference type="PRINTS" id="PR00465">
    <property type="entry name" value="EP450IV"/>
</dbReference>
<dbReference type="InterPro" id="IPR001128">
    <property type="entry name" value="Cyt_P450"/>
</dbReference>
<evidence type="ECO:0000313" key="14">
    <source>
        <dbReference type="Proteomes" id="UP000284706"/>
    </source>
</evidence>
<evidence type="ECO:0000256" key="8">
    <source>
        <dbReference type="ARBA" id="ARBA00023033"/>
    </source>
</evidence>
<keyword evidence="6 11" id="KW-0560">Oxidoreductase</keyword>
<dbReference type="InterPro" id="IPR002403">
    <property type="entry name" value="Cyt_P450_E_grp-IV"/>
</dbReference>
<dbReference type="InterPro" id="IPR017972">
    <property type="entry name" value="Cyt_P450_CS"/>
</dbReference>
<keyword evidence="12" id="KW-1133">Transmembrane helix</keyword>
<evidence type="ECO:0000256" key="2">
    <source>
        <dbReference type="ARBA" id="ARBA00004370"/>
    </source>
</evidence>
<dbReference type="PANTHER" id="PTHR24304:SF2">
    <property type="entry name" value="24-HYDROXYCHOLESTEROL 7-ALPHA-HYDROXYLASE"/>
    <property type="match status" value="1"/>
</dbReference>
<sequence length="552" mass="62675">MSSFVNGSLPVSDAWAGYLAHAQANLPDKTRLIILLLVNIPVIAVILNVIRQLVIPRRATDPPEVFHWLPIIGSAISYGNDPLNFFFDCQKKYGDVFTFVLLGRKVTVALGSKGNNFVLGGKSTVFNAEDAYTHLTTPIFGKDVVYDVPNEVFMEQKKFVKVGLSTDNLRAYVGMIEDEILEFMNNDVNFKTYQMDDINEWGTFDVVKVMQEITILTASRTLQGKEVRENLNKSFAELYNDLDQGFTPLNFLFPNLPLESYRRRDRAHVKMSNFYVDIIKKRRAGHDDHEHDMIAALMQQKYRSGRPLTDKEIAHIMIAILMAGQHTSSATGSWALLHLAANPDVAEAVYKEQVEHFTGPDGKMRPLTYEELRNLPLLDSVIRETLRMHPPIHSIMRYVRDDVPVPPTLAAPSKDGVYIVPKGNYVLASPSISQMDPKVWKDADKWDPYRWNDSEGIAAQALKMYVDENGEKVDYGFGAVSKGTESPYQPFGAGKHRCIGEQFAYLQLGTLIATVIRHMELRIEKVPEHNYHTMITMPKHPRTISYRRRHFA</sequence>
<evidence type="ECO:0000256" key="5">
    <source>
        <dbReference type="ARBA" id="ARBA00022723"/>
    </source>
</evidence>
<keyword evidence="14" id="KW-1185">Reference proteome</keyword>
<evidence type="ECO:0000256" key="7">
    <source>
        <dbReference type="ARBA" id="ARBA00023004"/>
    </source>
</evidence>
<evidence type="ECO:0000256" key="6">
    <source>
        <dbReference type="ARBA" id="ARBA00023002"/>
    </source>
</evidence>
<dbReference type="Proteomes" id="UP000284706">
    <property type="component" value="Unassembled WGS sequence"/>
</dbReference>
<evidence type="ECO:0000256" key="11">
    <source>
        <dbReference type="RuleBase" id="RU000461"/>
    </source>
</evidence>
<comment type="caution">
    <text evidence="13">The sequence shown here is derived from an EMBL/GenBank/DDBJ whole genome shotgun (WGS) entry which is preliminary data.</text>
</comment>
<evidence type="ECO:0000256" key="3">
    <source>
        <dbReference type="ARBA" id="ARBA00010617"/>
    </source>
</evidence>
<comment type="cofactor">
    <cofactor evidence="1 10">
        <name>heme</name>
        <dbReference type="ChEBI" id="CHEBI:30413"/>
    </cofactor>
</comment>
<dbReference type="GO" id="GO:0004497">
    <property type="term" value="F:monooxygenase activity"/>
    <property type="evidence" value="ECO:0007669"/>
    <property type="project" value="UniProtKB-KW"/>
</dbReference>
<keyword evidence="4 10" id="KW-0349">Heme</keyword>
<dbReference type="GO" id="GO:0016020">
    <property type="term" value="C:membrane"/>
    <property type="evidence" value="ECO:0007669"/>
    <property type="project" value="UniProtKB-SubCell"/>
</dbReference>
<keyword evidence="7 10" id="KW-0408">Iron</keyword>
<feature type="binding site" description="axial binding residue" evidence="10">
    <location>
        <position position="498"/>
    </location>
    <ligand>
        <name>heme</name>
        <dbReference type="ChEBI" id="CHEBI:30413"/>
    </ligand>
    <ligandPart>
        <name>Fe</name>
        <dbReference type="ChEBI" id="CHEBI:18248"/>
    </ligandPart>
</feature>
<dbReference type="Pfam" id="PF00067">
    <property type="entry name" value="p450"/>
    <property type="match status" value="1"/>
</dbReference>
<accession>A0A409VR10</accession>
<dbReference type="GO" id="GO:0005506">
    <property type="term" value="F:iron ion binding"/>
    <property type="evidence" value="ECO:0007669"/>
    <property type="project" value="InterPro"/>
</dbReference>
<keyword evidence="12" id="KW-0812">Transmembrane</keyword>
<dbReference type="STRING" id="231916.A0A409VR10"/>
<dbReference type="FunCoup" id="A0A409VR10">
    <property type="interactions" value="144"/>
</dbReference>
<dbReference type="InterPro" id="IPR036396">
    <property type="entry name" value="Cyt_P450_sf"/>
</dbReference>
<comment type="subcellular location">
    <subcellularLocation>
        <location evidence="2">Membrane</location>
    </subcellularLocation>
</comment>
<evidence type="ECO:0000256" key="1">
    <source>
        <dbReference type="ARBA" id="ARBA00001971"/>
    </source>
</evidence>